<evidence type="ECO:0000256" key="7">
    <source>
        <dbReference type="RuleBase" id="RU361217"/>
    </source>
</evidence>
<evidence type="ECO:0000256" key="5">
    <source>
        <dbReference type="ARBA" id="ARBA00022827"/>
    </source>
</evidence>
<dbReference type="Gene3D" id="1.10.8.870">
    <property type="entry name" value="Alpha-glycerophosphate oxidase, cap domain"/>
    <property type="match status" value="1"/>
</dbReference>
<accession>A0A504Y256</accession>
<dbReference type="VEuPathDB" id="TriTrypDB:LdBPK_280240.1"/>
<comment type="cofactor">
    <cofactor evidence="1 7">
        <name>FAD</name>
        <dbReference type="ChEBI" id="CHEBI:57692"/>
    </cofactor>
</comment>
<evidence type="ECO:0000313" key="11">
    <source>
        <dbReference type="EMBL" id="TPP54175.1"/>
    </source>
</evidence>
<keyword evidence="5" id="KW-0274">FAD</keyword>
<keyword evidence="4 7" id="KW-0285">Flavoprotein</keyword>
<dbReference type="InterPro" id="IPR036188">
    <property type="entry name" value="FAD/NAD-bd_sf"/>
</dbReference>
<dbReference type="PROSITE" id="PS00978">
    <property type="entry name" value="FAD_G3PDH_2"/>
    <property type="match status" value="1"/>
</dbReference>
<comment type="catalytic activity">
    <reaction evidence="7">
        <text>a quinone + sn-glycerol 3-phosphate = dihydroxyacetone phosphate + a quinol</text>
        <dbReference type="Rhea" id="RHEA:18977"/>
        <dbReference type="ChEBI" id="CHEBI:24646"/>
        <dbReference type="ChEBI" id="CHEBI:57597"/>
        <dbReference type="ChEBI" id="CHEBI:57642"/>
        <dbReference type="ChEBI" id="CHEBI:132124"/>
        <dbReference type="EC" id="1.1.5.3"/>
    </reaction>
</comment>
<dbReference type="SUPFAM" id="SSF54373">
    <property type="entry name" value="FAD-linked reductases, C-terminal domain"/>
    <property type="match status" value="1"/>
</dbReference>
<dbReference type="InterPro" id="IPR000447">
    <property type="entry name" value="G3P_DH_FAD-dep"/>
</dbReference>
<feature type="region of interest" description="Disordered" evidence="8">
    <location>
        <begin position="890"/>
        <end position="924"/>
    </location>
</feature>
<dbReference type="FunFam" id="1.10.8.870:FF:000016">
    <property type="entry name" value="Glycerol-3-phosphate dehydrogenase"/>
    <property type="match status" value="1"/>
</dbReference>
<dbReference type="AlphaFoldDB" id="A0A504Y256"/>
<dbReference type="EC" id="1.1.5.3" evidence="3 7"/>
<dbReference type="Pfam" id="PF01266">
    <property type="entry name" value="DAO"/>
    <property type="match status" value="1"/>
</dbReference>
<dbReference type="EMBL" id="RHLC01000012">
    <property type="protein sequence ID" value="TPP54175.1"/>
    <property type="molecule type" value="Genomic_DNA"/>
</dbReference>
<dbReference type="PRINTS" id="PR01001">
    <property type="entry name" value="FADG3PDH"/>
</dbReference>
<evidence type="ECO:0000256" key="2">
    <source>
        <dbReference type="ARBA" id="ARBA00007330"/>
    </source>
</evidence>
<dbReference type="PANTHER" id="PTHR11985">
    <property type="entry name" value="GLYCEROL-3-PHOSPHATE DEHYDROGENASE"/>
    <property type="match status" value="1"/>
</dbReference>
<reference evidence="12" key="1">
    <citation type="submission" date="2019-02" db="EMBL/GenBank/DDBJ databases">
        <title>FDA dAtabase for Regulatory Grade micrObial Sequences (FDA-ARGOS): Supporting development and validation of Infectious Disease Dx tests.</title>
        <authorList>
            <person name="Duncan R."/>
            <person name="Fisher C."/>
            <person name="Tallon L."/>
            <person name="Sadzewicz L."/>
            <person name="Sengamalay N."/>
            <person name="Ott S."/>
            <person name="Godinez A."/>
            <person name="Nagaraj S."/>
            <person name="Vavikolanu K."/>
            <person name="Nadendla S."/>
            <person name="Aluvathingal J."/>
            <person name="Sichtig H."/>
        </authorList>
    </citation>
    <scope>NUCLEOTIDE SEQUENCE [LARGE SCALE GENOMIC DNA]</scope>
    <source>
        <strain evidence="12">FDAARGOS_361</strain>
    </source>
</reference>
<dbReference type="GO" id="GO:0005739">
    <property type="term" value="C:mitochondrion"/>
    <property type="evidence" value="ECO:0007669"/>
    <property type="project" value="TreeGrafter"/>
</dbReference>
<dbReference type="InterPro" id="IPR038299">
    <property type="entry name" value="DAO_C_sf"/>
</dbReference>
<evidence type="ECO:0000259" key="9">
    <source>
        <dbReference type="Pfam" id="PF01266"/>
    </source>
</evidence>
<keyword evidence="6 7" id="KW-0560">Oxidoreductase</keyword>
<evidence type="ECO:0000256" key="1">
    <source>
        <dbReference type="ARBA" id="ARBA00001974"/>
    </source>
</evidence>
<dbReference type="PROSITE" id="PS00977">
    <property type="entry name" value="FAD_G3PDH_1"/>
    <property type="match status" value="1"/>
</dbReference>
<dbReference type="VEuPathDB" id="TriTrypDB:LDHU3_28.0330"/>
<dbReference type="Proteomes" id="UP000318447">
    <property type="component" value="Unassembled WGS sequence"/>
</dbReference>
<evidence type="ECO:0000256" key="4">
    <source>
        <dbReference type="ARBA" id="ARBA00022630"/>
    </source>
</evidence>
<name>A0A504Y256_LEIDO</name>
<dbReference type="InterPro" id="IPR006076">
    <property type="entry name" value="FAD-dep_OxRdtase"/>
</dbReference>
<protein>
    <recommendedName>
        <fullName evidence="3 7">Glycerol-3-phosphate dehydrogenase</fullName>
        <ecNumber evidence="3 7">1.1.5.3</ecNumber>
    </recommendedName>
</protein>
<evidence type="ECO:0000256" key="8">
    <source>
        <dbReference type="SAM" id="MobiDB-lite"/>
    </source>
</evidence>
<evidence type="ECO:0000256" key="6">
    <source>
        <dbReference type="ARBA" id="ARBA00023002"/>
    </source>
</evidence>
<dbReference type="PANTHER" id="PTHR11985:SF15">
    <property type="entry name" value="GLYCEROL-3-PHOSPHATE DEHYDROGENASE, MITOCHONDRIAL"/>
    <property type="match status" value="1"/>
</dbReference>
<comment type="similarity">
    <text evidence="2 7">Belongs to the FAD-dependent glycerol-3-phosphate dehydrogenase family.</text>
</comment>
<evidence type="ECO:0000259" key="10">
    <source>
        <dbReference type="Pfam" id="PF16901"/>
    </source>
</evidence>
<dbReference type="VEuPathDB" id="TriTrypDB:LdCL_280007300"/>
<comment type="caution">
    <text evidence="11">The sequence shown here is derived from an EMBL/GenBank/DDBJ whole genome shotgun (WGS) entry which is preliminary data.</text>
</comment>
<gene>
    <name evidence="11" type="ORF">CGC21_21670</name>
</gene>
<proteinExistence type="inferred from homology"/>
<dbReference type="GO" id="GO:0004368">
    <property type="term" value="F:glycerol-3-phosphate dehydrogenase (quinone) activity"/>
    <property type="evidence" value="ECO:0007669"/>
    <property type="project" value="UniProtKB-EC"/>
</dbReference>
<dbReference type="Pfam" id="PF16901">
    <property type="entry name" value="DAO_C"/>
    <property type="match status" value="1"/>
</dbReference>
<feature type="domain" description="FAD dependent oxidoreductase" evidence="9">
    <location>
        <begin position="69"/>
        <end position="410"/>
    </location>
</feature>
<feature type="domain" description="Alpha-glycerophosphate oxidase C-terminal" evidence="10">
    <location>
        <begin position="471"/>
        <end position="590"/>
    </location>
</feature>
<dbReference type="Gene3D" id="3.30.9.10">
    <property type="entry name" value="D-Amino Acid Oxidase, subunit A, domain 2"/>
    <property type="match status" value="1"/>
</dbReference>
<evidence type="ECO:0000256" key="3">
    <source>
        <dbReference type="ARBA" id="ARBA00013029"/>
    </source>
</evidence>
<organism evidence="11 12">
    <name type="scientific">Leishmania donovani</name>
    <dbReference type="NCBI Taxonomy" id="5661"/>
    <lineage>
        <taxon>Eukaryota</taxon>
        <taxon>Discoba</taxon>
        <taxon>Euglenozoa</taxon>
        <taxon>Kinetoplastea</taxon>
        <taxon>Metakinetoplastina</taxon>
        <taxon>Trypanosomatida</taxon>
        <taxon>Trypanosomatidae</taxon>
        <taxon>Leishmaniinae</taxon>
        <taxon>Leishmania</taxon>
    </lineage>
</organism>
<dbReference type="GO" id="GO:0006072">
    <property type="term" value="P:glycerol-3-phosphate metabolic process"/>
    <property type="evidence" value="ECO:0007669"/>
    <property type="project" value="UniProtKB-UniRule"/>
</dbReference>
<dbReference type="Gene3D" id="3.50.50.60">
    <property type="entry name" value="FAD/NAD(P)-binding domain"/>
    <property type="match status" value="1"/>
</dbReference>
<sequence length="924" mass="101204">MAATAVKYVIGAGVAVFGGMVGFSYTNPAWTQRRFDTSKCPPLKYETVPTREMCVQALKAHNSVTNPLDVLIIGGGCVGAGSALDAVTRGLSVGMVDMGDYAGETSSRSTKLIHGGIRYLQKAVFQADPMQLKLVAEALRERTIMIHQAPHLCHSLPTLVPCYHPIDIGMYWCGAKMYDLMAAFYGGTLEYSSFLFPYEVMKAYPKLRKMDQDNNALLGAVRYYDGQMNDARLCYSVAMTAACYGAATVNYARVKQMEVVKDDKGDELVRAIIEESIARKTIEVYSRSIINAGGPFSGEVEKLAKGAERQLDMFPAAGTHIVIDRKYCPREREAMVVPSNDGRVVFAIPWLGGCLLGTTDHTCDVQSNPPVPQADVDFLLENIRPFIGSVPPEAVKSAWTGIRPLAIPKAQKLRGGGTQNIVREHVIAVDPKSHVLNITGGKWTTYRKMAEEAVDELQRTLMKGKADFKPCCTMNLVLVGARNLDKVASTAPLGIPEDVHKHWRSNYGDRYGEVMAVATKDSKLMARLAKDSPVVEAEVVYAAQGEHCEHVMDFIARRTRIAFVNAEQAEQVVPRVTELMGQVKGWGNSKRNAERAAAYSALASFQGSDAAYAALCTPELTRWESAHQQLSAARTCLEEYRHPRLLRVHIQPTRRIGPQAAEDLLRYSYMARLESALLHGAAAWSDQAKFLPRTPQRFCAANACIPPQLRQEAALRTWRGDGCTRRMAVPRSRAAVMLYRDHARTDAHGQGAAAPLRAATAPSLQQWCPRLTCGDKEKHVWPPLLRGHSAALMAPDTAPATMEDGLVRRTCARALARRWPVARASHFSVPVVIVYGNTRTQVTVLPNRQCQRGADANCTDDGPGHPNLGAAGEDEGVQSNRVYLAPTTQRVCNDGTGKDKKSLSGARPDTMAGRLVPDTTGMWP</sequence>
<dbReference type="InterPro" id="IPR031656">
    <property type="entry name" value="DAO_C"/>
</dbReference>
<evidence type="ECO:0000313" key="12">
    <source>
        <dbReference type="Proteomes" id="UP000318447"/>
    </source>
</evidence>
<dbReference type="SUPFAM" id="SSF51905">
    <property type="entry name" value="FAD/NAD(P)-binding domain"/>
    <property type="match status" value="1"/>
</dbReference>